<dbReference type="CTD" id="66060268"/>
<dbReference type="Gene3D" id="3.90.260.10">
    <property type="entry name" value="Transglutaminase-like"/>
    <property type="match status" value="1"/>
</dbReference>
<feature type="domain" description="Transglutaminase-like" evidence="1">
    <location>
        <begin position="956"/>
        <end position="1049"/>
    </location>
</feature>
<dbReference type="OrthoDB" id="437511at2759"/>
<dbReference type="GO" id="GO:0003810">
    <property type="term" value="F:protein-glutamine gamma-glutamyltransferase activity"/>
    <property type="evidence" value="ECO:0007669"/>
    <property type="project" value="InterPro"/>
</dbReference>
<dbReference type="InterPro" id="IPR038765">
    <property type="entry name" value="Papain-like_cys_pep_sf"/>
</dbReference>
<reference evidence="4" key="3">
    <citation type="submission" date="2022-04" db="UniProtKB">
        <authorList>
            <consortium name="WormBaseParasite"/>
        </authorList>
    </citation>
    <scope>IDENTIFICATION</scope>
</reference>
<proteinExistence type="predicted"/>
<evidence type="ECO:0000313" key="2">
    <source>
        <dbReference type="EMBL" id="VIO97024.1"/>
    </source>
</evidence>
<keyword evidence="3" id="KW-1185">Reference proteome</keyword>
<reference evidence="3" key="1">
    <citation type="journal article" date="2007" name="Science">
        <title>Draft genome of the filarial nematode parasite Brugia malayi.</title>
        <authorList>
            <person name="Ghedin E."/>
            <person name="Wang S."/>
            <person name="Spiro D."/>
            <person name="Caler E."/>
            <person name="Zhao Q."/>
            <person name="Crabtree J."/>
            <person name="Allen J.E."/>
            <person name="Delcher A.L."/>
            <person name="Guiliano D.B."/>
            <person name="Miranda-Saavedra D."/>
            <person name="Angiuoli S.V."/>
            <person name="Creasy T."/>
            <person name="Amedeo P."/>
            <person name="Haas B."/>
            <person name="El-Sayed N.M."/>
            <person name="Wortman J.R."/>
            <person name="Feldblyum T."/>
            <person name="Tallon L."/>
            <person name="Schatz M."/>
            <person name="Shumway M."/>
            <person name="Koo H."/>
            <person name="Salzberg S.L."/>
            <person name="Schobel S."/>
            <person name="Pertea M."/>
            <person name="Pop M."/>
            <person name="White O."/>
            <person name="Barton G.J."/>
            <person name="Carlow C.K."/>
            <person name="Crawford M.J."/>
            <person name="Daub J."/>
            <person name="Dimmic M.W."/>
            <person name="Estes C.F."/>
            <person name="Foster J.M."/>
            <person name="Ganatra M."/>
            <person name="Gregory W.F."/>
            <person name="Johnson N.M."/>
            <person name="Jin J."/>
            <person name="Komuniecki R."/>
            <person name="Korf I."/>
            <person name="Kumar S."/>
            <person name="Laney S."/>
            <person name="Li B.W."/>
            <person name="Li W."/>
            <person name="Lindblom T.H."/>
            <person name="Lustigman S."/>
            <person name="Ma D."/>
            <person name="Maina C.V."/>
            <person name="Martin D.M."/>
            <person name="McCarter J.P."/>
            <person name="McReynolds L."/>
            <person name="Mitreva M."/>
            <person name="Nutman T.B."/>
            <person name="Parkinson J."/>
            <person name="Peregrin-Alvarez J.M."/>
            <person name="Poole C."/>
            <person name="Ren Q."/>
            <person name="Saunders L."/>
            <person name="Sluder A.E."/>
            <person name="Smith K."/>
            <person name="Stanke M."/>
            <person name="Unnasch T.R."/>
            <person name="Ware J."/>
            <person name="Wei A.D."/>
            <person name="Weil G."/>
            <person name="Williams D.J."/>
            <person name="Zhang Y."/>
            <person name="Williams S.A."/>
            <person name="Fraser-Liggett C."/>
            <person name="Slatko B."/>
            <person name="Blaxter M.L."/>
            <person name="Scott A.L."/>
        </authorList>
    </citation>
    <scope>NUCLEOTIDE SEQUENCE</scope>
    <source>
        <strain evidence="3">FR3</strain>
    </source>
</reference>
<protein>
    <submittedName>
        <fullName evidence="4">TGc domain-containing protein</fullName>
    </submittedName>
</protein>
<gene>
    <name evidence="2" type="primary">Bm8405</name>
    <name evidence="2" type="ORF">BM_BM8405</name>
</gene>
<dbReference type="InterPro" id="IPR036238">
    <property type="entry name" value="Transglutaminase_C_sf"/>
</dbReference>
<dbReference type="InterPro" id="IPR002931">
    <property type="entry name" value="Transglutaminase-like"/>
</dbReference>
<dbReference type="SUPFAM" id="SSF54001">
    <property type="entry name" value="Cysteine proteinases"/>
    <property type="match status" value="1"/>
</dbReference>
<dbReference type="RefSeq" id="XP_042936760.1">
    <property type="nucleotide sequence ID" value="XM_043080826.1"/>
</dbReference>
<dbReference type="PANTHER" id="PTHR11590:SF40">
    <property type="entry name" value="HEMOCYTE PROTEIN-GLUTAMINE GAMMA-GLUTAMYLTRANSFERASE-LIKE PROTEIN"/>
    <property type="match status" value="1"/>
</dbReference>
<dbReference type="Pfam" id="PF01841">
    <property type="entry name" value="Transglut_core"/>
    <property type="match status" value="1"/>
</dbReference>
<sequence length="1382" mass="159368">MYTQNEEQWKETDDLGCSEYRRRVTHEDICNCDTSLRSSTSQDWRKSTDYCAGYNDYATIHPSNLWFQNDLRGRSRQRYCQNSNNCCNFCDCYCRNQQRCRKSRSEAIHNRRKRWNASDSMHQHSGQFMKSSENLRTIPIIPMRYTPTLSTKKSSNFQANNTINLDDNSIPITMTTTMTTTTTTTTTTTMTTTTTTMTTTTTTTPYYGPFLARKIRITPALIEKTRSFHECYSSERKYFNEIKTNDQCDNVIKHLSDVTTTNNKSAISDASPNIITKHICSEFDEIPLYATKNSNINNEMNSLSATNLSPLISIDKFEQITGRNTIMDENNYANGREALMEGLALLKYRMKEHEKRLTLSHQNNEMKLYSKKNSEIREYLHEKMQQFAIKKIANYWYKKTFKKNEQMEKFSQKLHPLVSIDKQKIHTDIMKIKSKNVENTTSNAIIDNSTTDNDNNDDSNQSEFITEIRQVREKLRKISDNSTLIVDNKNGTKNDITSINEESKIGAKELSPNSHEIFSSTYSAQQSIADNRSGIDKNFKLSKLAPTFHITGKTESKPHNTALPTAPTATAIITSTFDDDDSSKCKLSSMYNGRKYETITAEVYIRNPMNLKPTIINISTSDEKMKKPYWMVLNTYESPPEMKQKLSERNNAKISISFDSKLESKSDHIIKTEIDTTIQSQIVTKSKISDIKDALSNDFQTLVTMKTDEICKTHHTIAFEPLITTDNEPMEICRRGFSIFFIFHYNNKPQILHNLSILFKNELANYKTTISAVKNNYSTDQSIKNWHVTYKILTIDDALFEIIIPSNIPIGLWQMIMQNNERSNLYTMNLCILFNPWHKDDETYYPNEIELNEYVLNELAVMRKWNQRDAWLLGQFSAICINTILQLLELCVKNNLLKMDELGSAFAIAKAIAIAISKFILEVKWSDFQQNDCKNEIIPSAWSGSKEIMALYKRFGVKIGYGQSWCYAGLLTSICRCVGIPCRMVTIYNFAPQIDNDALIKLDIIDDLLAEKSKDTIWHYHIWNELWLQSKILRNDYNKSEWHICDATPIIKEEDSLLNERKGLFPVRQIKTDSEKIEPENENEYYGKQLYKMLNATIICNYYYRDPITYNPIFAYSKKHGKKISNKLIIATITSDTDVTMNYKGSLEDSNCHQTEYLSLLNDEGIGSIELNLSNFQNISIDKPINGSLTVINKSQIEQTVNAQIQVDLTSYTGLVITHVYLYEKMLIIRSKQCQKIEFSIPSEYFCNMFMEDWNISIIAFAKVLHNNERFYAQQILTLLKPILSIKKLLQKDLISTSTDKEEFQISLANSLNILLTNCEIRIDGTGLTFNDSPILCGSIEAYNTLTITTSAIRKTNLNERKIVAVFNCDQLKNVRTYLISN</sequence>
<accession>A0A4E9FKS1</accession>
<dbReference type="SMART" id="SM00460">
    <property type="entry name" value="TGc"/>
    <property type="match status" value="1"/>
</dbReference>
<dbReference type="SUPFAM" id="SSF49309">
    <property type="entry name" value="Transglutaminase, two C-terminal domains"/>
    <property type="match status" value="2"/>
</dbReference>
<dbReference type="WBParaSite" id="Bm8405.1">
    <property type="protein sequence ID" value="Bm8405.1"/>
    <property type="gene ID" value="WBGene00228666"/>
</dbReference>
<organism evidence="2">
    <name type="scientific">Brugia malayi</name>
    <name type="common">Filarial nematode worm</name>
    <dbReference type="NCBI Taxonomy" id="6279"/>
    <lineage>
        <taxon>Eukaryota</taxon>
        <taxon>Metazoa</taxon>
        <taxon>Ecdysozoa</taxon>
        <taxon>Nematoda</taxon>
        <taxon>Chromadorea</taxon>
        <taxon>Rhabditida</taxon>
        <taxon>Spirurina</taxon>
        <taxon>Spiruromorpha</taxon>
        <taxon>Filarioidea</taxon>
        <taxon>Onchocercidae</taxon>
        <taxon>Brugia</taxon>
    </lineage>
</organism>
<name>A0A4E9FKS1_BRUMA</name>
<dbReference type="GeneID" id="66060268"/>
<dbReference type="Proteomes" id="UP000006672">
    <property type="component" value="Unassembled WGS sequence"/>
</dbReference>
<dbReference type="InterPro" id="IPR014756">
    <property type="entry name" value="Ig_E-set"/>
</dbReference>
<dbReference type="InterPro" id="IPR036985">
    <property type="entry name" value="Transglutaminase-like_sf"/>
</dbReference>
<dbReference type="PANTHER" id="PTHR11590">
    <property type="entry name" value="PROTEIN-GLUTAMINE GAMMA-GLUTAMYLTRANSFERASE"/>
    <property type="match status" value="1"/>
</dbReference>
<evidence type="ECO:0000259" key="1">
    <source>
        <dbReference type="SMART" id="SM00460"/>
    </source>
</evidence>
<dbReference type="AlphaFoldDB" id="A0A4E9FKS1"/>
<dbReference type="Gene3D" id="2.60.40.10">
    <property type="entry name" value="Immunoglobulins"/>
    <property type="match status" value="3"/>
</dbReference>
<accession>A0A8L7TIF6</accession>
<reference evidence="2" key="2">
    <citation type="submission" date="2019-04" db="EMBL/GenBank/DDBJ databases">
        <authorList>
            <person name="Howe K."/>
            <person name="Paulini M."/>
            <person name="Williams G."/>
        </authorList>
    </citation>
    <scope>NUCLEOTIDE SEQUENCE [LARGE SCALE GENOMIC DNA]</scope>
    <source>
        <strain evidence="2">FR3</strain>
    </source>
</reference>
<dbReference type="KEGG" id="bmy:BM_BM8405"/>
<dbReference type="InterPro" id="IPR050779">
    <property type="entry name" value="Transglutaminase"/>
</dbReference>
<dbReference type="InterPro" id="IPR013783">
    <property type="entry name" value="Ig-like_fold"/>
</dbReference>
<dbReference type="EMBL" id="CAAKNF010000194">
    <property type="protein sequence ID" value="VIO97024.1"/>
    <property type="molecule type" value="Genomic_DNA"/>
</dbReference>
<evidence type="ECO:0000313" key="4">
    <source>
        <dbReference type="WBParaSite" id="Bm8405.1"/>
    </source>
</evidence>
<dbReference type="SUPFAM" id="SSF81296">
    <property type="entry name" value="E set domains"/>
    <property type="match status" value="1"/>
</dbReference>
<evidence type="ECO:0000313" key="3">
    <source>
        <dbReference type="Proteomes" id="UP000006672"/>
    </source>
</evidence>